<feature type="region of interest" description="Disordered" evidence="1">
    <location>
        <begin position="78"/>
        <end position="97"/>
    </location>
</feature>
<organism evidence="2">
    <name type="scientific">viral metagenome</name>
    <dbReference type="NCBI Taxonomy" id="1070528"/>
    <lineage>
        <taxon>unclassified sequences</taxon>
        <taxon>metagenomes</taxon>
        <taxon>organismal metagenomes</taxon>
    </lineage>
</organism>
<protein>
    <submittedName>
        <fullName evidence="2">Uncharacterized protein</fullName>
    </submittedName>
</protein>
<name>A0A6C0IJX3_9ZZZZ</name>
<dbReference type="AlphaFoldDB" id="A0A6C0IJX3"/>
<accession>A0A6C0IJX3</accession>
<sequence>MNYCALEDAYQEIGGAPSPGCAMDTATKAARKEERKKARRCKGPAATYLNIQEHKDDIPAMNHTIGLKEHAPVTEEPFESFTHRHTGKKDSDKNPFPASYPEYDKDPLHDYVVNEQRAQVMTVPVVTEHFSTKKKFFGADPDGDAFADYVPDQDNYRLQPDFLTAFEHAGVAKAGSASKMGAGTGAKLPPPSANMYWKPLTPSGAQTSFIESPSQHKYYPDAKHGGITNAEIMKKIDKIFARLDDLNAASSPEQIHSELLMFISSGIFVLFMMDLLVKKGSTLRF</sequence>
<proteinExistence type="predicted"/>
<evidence type="ECO:0000256" key="1">
    <source>
        <dbReference type="SAM" id="MobiDB-lite"/>
    </source>
</evidence>
<dbReference type="EMBL" id="MN740182">
    <property type="protein sequence ID" value="QHT92187.1"/>
    <property type="molecule type" value="Genomic_DNA"/>
</dbReference>
<reference evidence="2" key="1">
    <citation type="journal article" date="2020" name="Nature">
        <title>Giant virus diversity and host interactions through global metagenomics.</title>
        <authorList>
            <person name="Schulz F."/>
            <person name="Roux S."/>
            <person name="Paez-Espino D."/>
            <person name="Jungbluth S."/>
            <person name="Walsh D.A."/>
            <person name="Denef V.J."/>
            <person name="McMahon K.D."/>
            <person name="Konstantinidis K.T."/>
            <person name="Eloe-Fadrosh E.A."/>
            <person name="Kyrpides N.C."/>
            <person name="Woyke T."/>
        </authorList>
    </citation>
    <scope>NUCLEOTIDE SEQUENCE</scope>
    <source>
        <strain evidence="2">GVMAG-M-3300023184-88</strain>
    </source>
</reference>
<evidence type="ECO:0000313" key="2">
    <source>
        <dbReference type="EMBL" id="QHT92187.1"/>
    </source>
</evidence>